<dbReference type="AlphaFoldDB" id="K2FWJ2"/>
<reference evidence="1" key="1">
    <citation type="journal article" date="2012" name="Science">
        <title>Fermentation, hydrogen, and sulfur metabolism in multiple uncultivated bacterial phyla.</title>
        <authorList>
            <person name="Wrighton K.C."/>
            <person name="Thomas B.C."/>
            <person name="Sharon I."/>
            <person name="Miller C.S."/>
            <person name="Castelle C.J."/>
            <person name="VerBerkmoes N.C."/>
            <person name="Wilkins M.J."/>
            <person name="Hettich R.L."/>
            <person name="Lipton M.S."/>
            <person name="Williams K.H."/>
            <person name="Long P.E."/>
            <person name="Banfield J.F."/>
        </authorList>
    </citation>
    <scope>NUCLEOTIDE SEQUENCE [LARGE SCALE GENOMIC DNA]</scope>
</reference>
<protein>
    <submittedName>
        <fullName evidence="1">Uncharacterized protein</fullName>
    </submittedName>
</protein>
<comment type="caution">
    <text evidence="1">The sequence shown here is derived from an EMBL/GenBank/DDBJ whole genome shotgun (WGS) entry which is preliminary data.</text>
</comment>
<evidence type="ECO:0000313" key="1">
    <source>
        <dbReference type="EMBL" id="EKE26252.1"/>
    </source>
</evidence>
<sequence length="56" mass="6761">MWKTPEESWLVFKSVNTWYCKDLKVLWASDEPRKPTLELLGDTSKLITNIIHWIWI</sequence>
<organism evidence="1">
    <name type="scientific">uncultured bacterium</name>
    <name type="common">gcode 4</name>
    <dbReference type="NCBI Taxonomy" id="1234023"/>
    <lineage>
        <taxon>Bacteria</taxon>
        <taxon>environmental samples</taxon>
    </lineage>
</organism>
<name>K2FWJ2_9BACT</name>
<proteinExistence type="predicted"/>
<gene>
    <name evidence="1" type="ORF">ACD_4C00355G0004</name>
</gene>
<accession>K2FWJ2</accession>
<dbReference type="EMBL" id="AMFJ01000871">
    <property type="protein sequence ID" value="EKE26252.1"/>
    <property type="molecule type" value="Genomic_DNA"/>
</dbReference>